<dbReference type="Proteomes" id="UP000712600">
    <property type="component" value="Unassembled WGS sequence"/>
</dbReference>
<protein>
    <submittedName>
        <fullName evidence="2">Uncharacterized protein</fullName>
    </submittedName>
</protein>
<reference evidence="2" key="1">
    <citation type="submission" date="2019-12" db="EMBL/GenBank/DDBJ databases">
        <title>Genome sequencing and annotation of Brassica cretica.</title>
        <authorList>
            <person name="Studholme D.J."/>
            <person name="Sarris P."/>
        </authorList>
    </citation>
    <scope>NUCLEOTIDE SEQUENCE</scope>
    <source>
        <strain evidence="2">PFS-109/04</strain>
        <tissue evidence="2">Leaf</tissue>
    </source>
</reference>
<sequence>MASHAAALKVGLALMGMSMVGYILGPPLYWHLTEALAAVSYSSASSCPLCACDCSSQPLLTIPEGKIEAESPPVPPPSWLETLISGHLLSRLTLLQALTLPSLTMT</sequence>
<proteinExistence type="predicted"/>
<dbReference type="EMBL" id="QGKX02000088">
    <property type="protein sequence ID" value="KAF3589021.1"/>
    <property type="molecule type" value="Genomic_DNA"/>
</dbReference>
<gene>
    <name evidence="2" type="ORF">F2Q69_00025881</name>
</gene>
<keyword evidence="1" id="KW-0472">Membrane</keyword>
<evidence type="ECO:0000313" key="2">
    <source>
        <dbReference type="EMBL" id="KAF3589021.1"/>
    </source>
</evidence>
<evidence type="ECO:0000256" key="1">
    <source>
        <dbReference type="SAM" id="Phobius"/>
    </source>
</evidence>
<dbReference type="AlphaFoldDB" id="A0A8S9S5R3"/>
<dbReference type="PANTHER" id="PTHR32254:SF14">
    <property type="entry name" value="EXPRESSED PROTEIN"/>
    <property type="match status" value="1"/>
</dbReference>
<keyword evidence="1" id="KW-0812">Transmembrane</keyword>
<dbReference type="PANTHER" id="PTHR32254">
    <property type="entry name" value="EXPRESSED PROTEIN"/>
    <property type="match status" value="1"/>
</dbReference>
<dbReference type="Pfam" id="PF06364">
    <property type="entry name" value="DUF1068"/>
    <property type="match status" value="1"/>
</dbReference>
<keyword evidence="1" id="KW-1133">Transmembrane helix</keyword>
<feature type="transmembrane region" description="Helical" evidence="1">
    <location>
        <begin position="6"/>
        <end position="24"/>
    </location>
</feature>
<evidence type="ECO:0000313" key="3">
    <source>
        <dbReference type="Proteomes" id="UP000712600"/>
    </source>
</evidence>
<dbReference type="InterPro" id="IPR010471">
    <property type="entry name" value="DUF1068"/>
</dbReference>
<comment type="caution">
    <text evidence="2">The sequence shown here is derived from an EMBL/GenBank/DDBJ whole genome shotgun (WGS) entry which is preliminary data.</text>
</comment>
<organism evidence="2 3">
    <name type="scientific">Brassica cretica</name>
    <name type="common">Mustard</name>
    <dbReference type="NCBI Taxonomy" id="69181"/>
    <lineage>
        <taxon>Eukaryota</taxon>
        <taxon>Viridiplantae</taxon>
        <taxon>Streptophyta</taxon>
        <taxon>Embryophyta</taxon>
        <taxon>Tracheophyta</taxon>
        <taxon>Spermatophyta</taxon>
        <taxon>Magnoliopsida</taxon>
        <taxon>eudicotyledons</taxon>
        <taxon>Gunneridae</taxon>
        <taxon>Pentapetalae</taxon>
        <taxon>rosids</taxon>
        <taxon>malvids</taxon>
        <taxon>Brassicales</taxon>
        <taxon>Brassicaceae</taxon>
        <taxon>Brassiceae</taxon>
        <taxon>Brassica</taxon>
    </lineage>
</organism>
<name>A0A8S9S5R3_BRACR</name>
<accession>A0A8S9S5R3</accession>